<feature type="domain" description="C2H2-type" evidence="3">
    <location>
        <begin position="451"/>
        <end position="478"/>
    </location>
</feature>
<sequence length="519" mass="57643">MLVITSSAAGHGSQIAKYAVVKLKQTTIPPVPIPLAIPSRLLGSKRRERRTALVARELARYKVDIAALSEIRFSEQCQLEEVGAGYTFFWSGRSKAERRDAGIAFAIRNEIVRCLPCLPQATIHELLFADDCALNATTEEEMQRSMDLFAAACDNFGLRINTEKTVVMHQPPPNTPYSAAHINVNGAQLKSVDTFTYLGSNLSRSTNVDDEIAHRIAKASQAFGGMQNVVWNRHGLHLSTKLKMYKAVIMPTLLILKLTWQDRIPDTEVLERTGLLSIFAQLKQQQLRWSGHLARMDDERLPKRLFYGDISMGSRTTLQGHSEDVPEETEDQPGNLGGPRPEPSCLEKDSEDRGSNLRSQQDRHRQDQKSGTKVTSALDQRRQCPGPSNMPTLFTHLPTYSDSPSLAPGISSITPTIIENTSQYLSPVTLNTTTTAATTTTPIISDGGSILNCPQCDSTFTSRIRLVGYLRIHRTETGEPVPGAPTHSRDCRLHCPHCPRAFTRRIGLFGHMRSHDNLR</sequence>
<dbReference type="Pfam" id="PF00078">
    <property type="entry name" value="RVT_1"/>
    <property type="match status" value="1"/>
</dbReference>
<dbReference type="SUPFAM" id="SSF57667">
    <property type="entry name" value="beta-beta-alpha zinc fingers"/>
    <property type="match status" value="1"/>
</dbReference>
<dbReference type="Gene3D" id="3.30.160.60">
    <property type="entry name" value="Classic Zinc Finger"/>
    <property type="match status" value="1"/>
</dbReference>
<proteinExistence type="predicted"/>
<dbReference type="PROSITE" id="PS50157">
    <property type="entry name" value="ZINC_FINGER_C2H2_2"/>
    <property type="match status" value="2"/>
</dbReference>
<evidence type="ECO:0000256" key="1">
    <source>
        <dbReference type="PROSITE-ProRule" id="PRU00042"/>
    </source>
</evidence>
<dbReference type="PROSITE" id="PS00028">
    <property type="entry name" value="ZINC_FINGER_C2H2_1"/>
    <property type="match status" value="1"/>
</dbReference>
<feature type="compositionally biased region" description="Basic and acidic residues" evidence="2">
    <location>
        <begin position="345"/>
        <end position="370"/>
    </location>
</feature>
<organism evidence="6">
    <name type="scientific">Schistocephalus solidus</name>
    <name type="common">Tapeworm</name>
    <dbReference type="NCBI Taxonomy" id="70667"/>
    <lineage>
        <taxon>Eukaryota</taxon>
        <taxon>Metazoa</taxon>
        <taxon>Spiralia</taxon>
        <taxon>Lophotrochozoa</taxon>
        <taxon>Platyhelminthes</taxon>
        <taxon>Cestoda</taxon>
        <taxon>Eucestoda</taxon>
        <taxon>Diphyllobothriidea</taxon>
        <taxon>Diphyllobothriidae</taxon>
        <taxon>Schistocephalus</taxon>
    </lineage>
</organism>
<dbReference type="Gene3D" id="3.60.10.10">
    <property type="entry name" value="Endonuclease/exonuclease/phosphatase"/>
    <property type="match status" value="1"/>
</dbReference>
<dbReference type="InterPro" id="IPR000477">
    <property type="entry name" value="RT_dom"/>
</dbReference>
<dbReference type="SUPFAM" id="SSF56219">
    <property type="entry name" value="DNase I-like"/>
    <property type="match status" value="1"/>
</dbReference>
<dbReference type="SMART" id="SM00355">
    <property type="entry name" value="ZnF_C2H2"/>
    <property type="match status" value="2"/>
</dbReference>
<dbReference type="InterPro" id="IPR013087">
    <property type="entry name" value="Znf_C2H2_type"/>
</dbReference>
<dbReference type="InterPro" id="IPR036236">
    <property type="entry name" value="Znf_C2H2_sf"/>
</dbReference>
<name>A0A183S7J9_SCHSO</name>
<reference evidence="4 5" key="2">
    <citation type="submission" date="2018-11" db="EMBL/GenBank/DDBJ databases">
        <authorList>
            <consortium name="Pathogen Informatics"/>
        </authorList>
    </citation>
    <scope>NUCLEOTIDE SEQUENCE [LARGE SCALE GENOMIC DNA]</scope>
    <source>
        <strain evidence="4 5">NST_G2</strain>
    </source>
</reference>
<evidence type="ECO:0000313" key="5">
    <source>
        <dbReference type="Proteomes" id="UP000275846"/>
    </source>
</evidence>
<dbReference type="InterPro" id="IPR036691">
    <property type="entry name" value="Endo/exonu/phosph_ase_sf"/>
</dbReference>
<dbReference type="WBParaSite" id="SSLN_0000020501-mRNA-1">
    <property type="protein sequence ID" value="SSLN_0000020501-mRNA-1"/>
    <property type="gene ID" value="SSLN_0000020501"/>
</dbReference>
<evidence type="ECO:0000313" key="6">
    <source>
        <dbReference type="WBParaSite" id="SSLN_0000020501-mRNA-1"/>
    </source>
</evidence>
<dbReference type="GO" id="GO:0008270">
    <property type="term" value="F:zinc ion binding"/>
    <property type="evidence" value="ECO:0007669"/>
    <property type="project" value="UniProtKB-KW"/>
</dbReference>
<dbReference type="EMBL" id="UYSU01000107">
    <property type="protein sequence ID" value="VDL85224.1"/>
    <property type="molecule type" value="Genomic_DNA"/>
</dbReference>
<keyword evidence="5" id="KW-1185">Reference proteome</keyword>
<keyword evidence="1" id="KW-0479">Metal-binding</keyword>
<dbReference type="OrthoDB" id="6326277at2759"/>
<protein>
    <submittedName>
        <fullName evidence="6">C2H2-type domain-containing protein</fullName>
    </submittedName>
</protein>
<evidence type="ECO:0000256" key="2">
    <source>
        <dbReference type="SAM" id="MobiDB-lite"/>
    </source>
</evidence>
<dbReference type="PANTHER" id="PTHR47027">
    <property type="entry name" value="REVERSE TRANSCRIPTASE DOMAIN-CONTAINING PROTEIN"/>
    <property type="match status" value="1"/>
</dbReference>
<dbReference type="Proteomes" id="UP000275846">
    <property type="component" value="Unassembled WGS sequence"/>
</dbReference>
<gene>
    <name evidence="4" type="ORF">SSLN_LOCUS197</name>
</gene>
<keyword evidence="1" id="KW-0862">Zinc</keyword>
<reference evidence="6" key="1">
    <citation type="submission" date="2016-06" db="UniProtKB">
        <authorList>
            <consortium name="WormBaseParasite"/>
        </authorList>
    </citation>
    <scope>IDENTIFICATION</scope>
</reference>
<evidence type="ECO:0000259" key="3">
    <source>
        <dbReference type="PROSITE" id="PS50157"/>
    </source>
</evidence>
<dbReference type="AlphaFoldDB" id="A0A183S7J9"/>
<dbReference type="PANTHER" id="PTHR47027:SF26">
    <property type="entry name" value="REVERSE TRANSCRIPTASE DOMAIN-CONTAINING PROTEIN"/>
    <property type="match status" value="1"/>
</dbReference>
<evidence type="ECO:0000313" key="4">
    <source>
        <dbReference type="EMBL" id="VDL85224.1"/>
    </source>
</evidence>
<keyword evidence="1" id="KW-0863">Zinc-finger</keyword>
<feature type="region of interest" description="Disordered" evidence="2">
    <location>
        <begin position="316"/>
        <end position="394"/>
    </location>
</feature>
<accession>A0A183S7J9</accession>
<feature type="domain" description="C2H2-type" evidence="3">
    <location>
        <begin position="493"/>
        <end position="519"/>
    </location>
</feature>